<sequence length="97" mass="10809">MFATFYFIDKILKNRKYVSHFNKVAVVEASRVATVAILGGSTQWLEPGSPTEIICAATGNSIIDRIQWVKTDGDLPPDVEDHNEPGILHFANFKVFT</sequence>
<proteinExistence type="predicted"/>
<accession>A0A914RM07</accession>
<dbReference type="AlphaFoldDB" id="A0A914RM07"/>
<reference evidence="2" key="1">
    <citation type="submission" date="2022-11" db="UniProtKB">
        <authorList>
            <consortium name="WormBaseParasite"/>
        </authorList>
    </citation>
    <scope>IDENTIFICATION</scope>
</reference>
<dbReference type="Proteomes" id="UP000887564">
    <property type="component" value="Unplaced"/>
</dbReference>
<keyword evidence="1" id="KW-1185">Reference proteome</keyword>
<protein>
    <submittedName>
        <fullName evidence="2">Ig-like domain-containing protein</fullName>
    </submittedName>
</protein>
<organism evidence="1 2">
    <name type="scientific">Parascaris equorum</name>
    <name type="common">Equine roundworm</name>
    <dbReference type="NCBI Taxonomy" id="6256"/>
    <lineage>
        <taxon>Eukaryota</taxon>
        <taxon>Metazoa</taxon>
        <taxon>Ecdysozoa</taxon>
        <taxon>Nematoda</taxon>
        <taxon>Chromadorea</taxon>
        <taxon>Rhabditida</taxon>
        <taxon>Spirurina</taxon>
        <taxon>Ascaridomorpha</taxon>
        <taxon>Ascaridoidea</taxon>
        <taxon>Ascarididae</taxon>
        <taxon>Parascaris</taxon>
    </lineage>
</organism>
<evidence type="ECO:0000313" key="2">
    <source>
        <dbReference type="WBParaSite" id="PEQ_0000746201-mRNA-1"/>
    </source>
</evidence>
<name>A0A914RM07_PAREQ</name>
<dbReference type="WBParaSite" id="PEQ_0000746201-mRNA-1">
    <property type="protein sequence ID" value="PEQ_0000746201-mRNA-1"/>
    <property type="gene ID" value="PEQ_0000746201"/>
</dbReference>
<evidence type="ECO:0000313" key="1">
    <source>
        <dbReference type="Proteomes" id="UP000887564"/>
    </source>
</evidence>